<accession>Q2LSX4</accession>
<evidence type="ECO:0000313" key="1">
    <source>
        <dbReference type="EMBL" id="ABC77183.1"/>
    </source>
</evidence>
<dbReference type="STRING" id="56780.SYN_02865"/>
<dbReference type="EMBL" id="CP000252">
    <property type="protein sequence ID" value="ABC77183.1"/>
    <property type="molecule type" value="Genomic_DNA"/>
</dbReference>
<dbReference type="InParanoid" id="Q2LSX4"/>
<dbReference type="AlphaFoldDB" id="Q2LSX4"/>
<gene>
    <name evidence="1" type="ORF">SYN_02865</name>
</gene>
<dbReference type="KEGG" id="sat:SYN_02865"/>
<dbReference type="eggNOG" id="ENOG5030I2P">
    <property type="taxonomic scope" value="Bacteria"/>
</dbReference>
<proteinExistence type="predicted"/>
<dbReference type="Proteomes" id="UP000001933">
    <property type="component" value="Chromosome"/>
</dbReference>
<dbReference type="HOGENOM" id="CLU_1585642_0_0_7"/>
<reference evidence="1 2" key="1">
    <citation type="journal article" date="2007" name="Proc. Natl. Acad. Sci. U.S.A.">
        <title>The genome of Syntrophus aciditrophicus: life at the thermodynamic limit of microbial growth.</title>
        <authorList>
            <person name="McInerney M.J."/>
            <person name="Rohlin L."/>
            <person name="Mouttaki H."/>
            <person name="Kim U."/>
            <person name="Krupp R.S."/>
            <person name="Rios-Hernandez L."/>
            <person name="Sieber J."/>
            <person name="Struchtemeyer C.G."/>
            <person name="Bhattacharyya A."/>
            <person name="Campbell J.W."/>
            <person name="Gunsalus R.P."/>
        </authorList>
    </citation>
    <scope>NUCLEOTIDE SEQUENCE [LARGE SCALE GENOMIC DNA]</scope>
    <source>
        <strain evidence="1 2">SB</strain>
    </source>
</reference>
<keyword evidence="2" id="KW-1185">Reference proteome</keyword>
<sequence>MKQAGKNKEKSEDRKRMDAFLNEPMAFRGILWGQRRDSLTGRTFLPVREDGDITSFRLEGDLLEIDDTKVSDIVYSFYRNRFYRVSVIVDSREDFKKIRRHFFDTHGEGVSVSNEEEETESCYWAGAELDICLRYSEKSGGRIEYSFRPIHKREEKEAKLKAIHDWEK</sequence>
<evidence type="ECO:0000313" key="2">
    <source>
        <dbReference type="Proteomes" id="UP000001933"/>
    </source>
</evidence>
<name>Q2LSX4_SYNAS</name>
<organism evidence="1 2">
    <name type="scientific">Syntrophus aciditrophicus (strain SB)</name>
    <dbReference type="NCBI Taxonomy" id="56780"/>
    <lineage>
        <taxon>Bacteria</taxon>
        <taxon>Pseudomonadati</taxon>
        <taxon>Thermodesulfobacteriota</taxon>
        <taxon>Syntrophia</taxon>
        <taxon>Syntrophales</taxon>
        <taxon>Syntrophaceae</taxon>
        <taxon>Syntrophus</taxon>
    </lineage>
</organism>
<protein>
    <submittedName>
        <fullName evidence="1">Hypothetical cytosolic protein</fullName>
    </submittedName>
</protein>